<feature type="transmembrane region" description="Helical" evidence="1">
    <location>
        <begin position="205"/>
        <end position="225"/>
    </location>
</feature>
<evidence type="ECO:0000256" key="1">
    <source>
        <dbReference type="SAM" id="Phobius"/>
    </source>
</evidence>
<sequence length="265" mass="30035">MDIQPTANKEKITSKIKNFFSNPWVGIITSICTILGFILAFYFYYSSISNRELSYAVYPLKVSALKSGQVSDLRVSYKGKNIDGDISIAQIEIWNKGKLSIRPGDILENLKISTVPTVPILEASIRKKSRDIIDLKLDDRYYDKGYVPFNFKIMEKNDGAVIQLIYVGKDDVEFKVQGIIEGQPTLKSIELTNRSNKKASPILEFLGMLFIEFFIFAIYIIICIVKKVKIDNVITRIILFAAGIFGVLCLLIAFISYTQIPLNFE</sequence>
<dbReference type="Proteomes" id="UP000036923">
    <property type="component" value="Unassembled WGS sequence"/>
</dbReference>
<feature type="transmembrane region" description="Helical" evidence="1">
    <location>
        <begin position="24"/>
        <end position="45"/>
    </location>
</feature>
<organism evidence="2 3">
    <name type="scientific">Pseudobacteroides cellulosolvens ATCC 35603 = DSM 2933</name>
    <dbReference type="NCBI Taxonomy" id="398512"/>
    <lineage>
        <taxon>Bacteria</taxon>
        <taxon>Bacillati</taxon>
        <taxon>Bacillota</taxon>
        <taxon>Clostridia</taxon>
        <taxon>Eubacteriales</taxon>
        <taxon>Oscillospiraceae</taxon>
        <taxon>Pseudobacteroides</taxon>
    </lineage>
</organism>
<keyword evidence="1" id="KW-0812">Transmembrane</keyword>
<dbReference type="STRING" id="398512.Bccel_0115"/>
<evidence type="ECO:0000313" key="3">
    <source>
        <dbReference type="Proteomes" id="UP000036923"/>
    </source>
</evidence>
<keyword evidence="1" id="KW-0472">Membrane</keyword>
<reference evidence="3" key="1">
    <citation type="submission" date="2015-07" db="EMBL/GenBank/DDBJ databases">
        <title>Near-Complete Genome Sequence of the Cellulolytic Bacterium Bacteroides (Pseudobacteroides) cellulosolvens ATCC 35603.</title>
        <authorList>
            <person name="Dassa B."/>
            <person name="Utturkar S.M."/>
            <person name="Klingeman D.M."/>
            <person name="Hurt R.A."/>
            <person name="Keller M."/>
            <person name="Xu J."/>
            <person name="Reddy Y.H.K."/>
            <person name="Borovok I."/>
            <person name="Grinberg I.R."/>
            <person name="Lamed R."/>
            <person name="Zhivin O."/>
            <person name="Bayer E.A."/>
            <person name="Brown S.D."/>
        </authorList>
    </citation>
    <scope>NUCLEOTIDE SEQUENCE [LARGE SCALE GENOMIC DNA]</scope>
    <source>
        <strain evidence="3">DSM 2933</strain>
    </source>
</reference>
<dbReference type="AlphaFoldDB" id="A0A0L6JGL7"/>
<protein>
    <submittedName>
        <fullName evidence="2">Uncharacterized protein</fullName>
    </submittedName>
</protein>
<keyword evidence="3" id="KW-1185">Reference proteome</keyword>
<gene>
    <name evidence="2" type="ORF">Bccel_0115</name>
</gene>
<accession>A0A0L6JGL7</accession>
<evidence type="ECO:0000313" key="2">
    <source>
        <dbReference type="EMBL" id="KNY24858.1"/>
    </source>
</evidence>
<dbReference type="OrthoDB" id="3078610at2"/>
<feature type="transmembrane region" description="Helical" evidence="1">
    <location>
        <begin position="237"/>
        <end position="257"/>
    </location>
</feature>
<dbReference type="EMBL" id="LGTC01000001">
    <property type="protein sequence ID" value="KNY24858.1"/>
    <property type="molecule type" value="Genomic_DNA"/>
</dbReference>
<comment type="caution">
    <text evidence="2">The sequence shown here is derived from an EMBL/GenBank/DDBJ whole genome shotgun (WGS) entry which is preliminary data.</text>
</comment>
<proteinExistence type="predicted"/>
<dbReference type="RefSeq" id="WP_036939457.1">
    <property type="nucleotide sequence ID" value="NZ_JQKC01000009.1"/>
</dbReference>
<keyword evidence="1" id="KW-1133">Transmembrane helix</keyword>
<name>A0A0L6JGL7_9FIRM</name>